<dbReference type="InterPro" id="IPR000941">
    <property type="entry name" value="Enolase"/>
</dbReference>
<sequence>MRPQAAATGCRRRRYRLPPQVTSVVAIPCRCLFEDNREGLVLLIDAIEKAGYTGKIKIGMDVAASEFFTKDGKYDLNFKKQPNDGTHVLIAQNLCELYKDFVFS</sequence>
<dbReference type="InterPro" id="IPR036849">
    <property type="entry name" value="Enolase-like_C_sf"/>
</dbReference>
<keyword evidence="8" id="KW-1185">Reference proteome</keyword>
<proteinExistence type="inferred from homology"/>
<evidence type="ECO:0000256" key="1">
    <source>
        <dbReference type="ARBA" id="ARBA00005031"/>
    </source>
</evidence>
<dbReference type="SUPFAM" id="SSF51604">
    <property type="entry name" value="Enolase C-terminal domain-like"/>
    <property type="match status" value="1"/>
</dbReference>
<reference evidence="7 8" key="1">
    <citation type="journal article" date="2024" name="Plant J.">
        <title>Genome sequences and population genomics reveal climatic adaptation and genomic divergence between two closely related sweetgum species.</title>
        <authorList>
            <person name="Xu W.Q."/>
            <person name="Ren C.Q."/>
            <person name="Zhang X.Y."/>
            <person name="Comes H.P."/>
            <person name="Liu X.H."/>
            <person name="Li Y.G."/>
            <person name="Kettle C.J."/>
            <person name="Jalonen R."/>
            <person name="Gaisberger H."/>
            <person name="Ma Y.Z."/>
            <person name="Qiu Y.X."/>
        </authorList>
    </citation>
    <scope>NUCLEOTIDE SEQUENCE [LARGE SCALE GENOMIC DNA]</scope>
    <source>
        <strain evidence="7">Hangzhou</strain>
    </source>
</reference>
<evidence type="ECO:0000256" key="2">
    <source>
        <dbReference type="ARBA" id="ARBA00009604"/>
    </source>
</evidence>
<dbReference type="GO" id="GO:0000287">
    <property type="term" value="F:magnesium ion binding"/>
    <property type="evidence" value="ECO:0007669"/>
    <property type="project" value="InterPro"/>
</dbReference>
<dbReference type="PANTHER" id="PTHR11902">
    <property type="entry name" value="ENOLASE"/>
    <property type="match status" value="1"/>
</dbReference>
<dbReference type="EMBL" id="JBBPBK010000009">
    <property type="protein sequence ID" value="KAK9277845.1"/>
    <property type="molecule type" value="Genomic_DNA"/>
</dbReference>
<organism evidence="7 8">
    <name type="scientific">Liquidambar formosana</name>
    <name type="common">Formosan gum</name>
    <dbReference type="NCBI Taxonomy" id="63359"/>
    <lineage>
        <taxon>Eukaryota</taxon>
        <taxon>Viridiplantae</taxon>
        <taxon>Streptophyta</taxon>
        <taxon>Embryophyta</taxon>
        <taxon>Tracheophyta</taxon>
        <taxon>Spermatophyta</taxon>
        <taxon>Magnoliopsida</taxon>
        <taxon>eudicotyledons</taxon>
        <taxon>Gunneridae</taxon>
        <taxon>Pentapetalae</taxon>
        <taxon>Saxifragales</taxon>
        <taxon>Altingiaceae</taxon>
        <taxon>Liquidambar</taxon>
    </lineage>
</organism>
<keyword evidence="5" id="KW-0456">Lyase</keyword>
<comment type="similarity">
    <text evidence="2">Belongs to the enolase family.</text>
</comment>
<gene>
    <name evidence="7" type="ORF">L1049_027402</name>
</gene>
<evidence type="ECO:0000256" key="3">
    <source>
        <dbReference type="ARBA" id="ARBA00012058"/>
    </source>
</evidence>
<comment type="pathway">
    <text evidence="1">Carbohydrate degradation; glycolysis; pyruvate from D-glyceraldehyde 3-phosphate: step 4/5.</text>
</comment>
<evidence type="ECO:0000259" key="6">
    <source>
        <dbReference type="Pfam" id="PF00113"/>
    </source>
</evidence>
<protein>
    <recommendedName>
        <fullName evidence="3">phosphopyruvate hydratase</fullName>
        <ecNumber evidence="3">4.2.1.11</ecNumber>
    </recommendedName>
</protein>
<dbReference type="Proteomes" id="UP001415857">
    <property type="component" value="Unassembled WGS sequence"/>
</dbReference>
<name>A0AAP0RH65_LIQFO</name>
<dbReference type="PANTHER" id="PTHR11902:SF42">
    <property type="entry name" value="ENOLASE 1, CHLOROPLASTIC"/>
    <property type="match status" value="1"/>
</dbReference>
<feature type="domain" description="Enolase C-terminal TIM barrel" evidence="6">
    <location>
        <begin position="34"/>
        <end position="102"/>
    </location>
</feature>
<evidence type="ECO:0000256" key="4">
    <source>
        <dbReference type="ARBA" id="ARBA00023152"/>
    </source>
</evidence>
<keyword evidence="4" id="KW-0324">Glycolysis</keyword>
<dbReference type="Gene3D" id="3.20.20.120">
    <property type="entry name" value="Enolase-like C-terminal domain"/>
    <property type="match status" value="1"/>
</dbReference>
<dbReference type="InterPro" id="IPR020810">
    <property type="entry name" value="Enolase_C"/>
</dbReference>
<evidence type="ECO:0000313" key="7">
    <source>
        <dbReference type="EMBL" id="KAK9277845.1"/>
    </source>
</evidence>
<evidence type="ECO:0000256" key="5">
    <source>
        <dbReference type="ARBA" id="ARBA00023239"/>
    </source>
</evidence>
<evidence type="ECO:0000313" key="8">
    <source>
        <dbReference type="Proteomes" id="UP001415857"/>
    </source>
</evidence>
<dbReference type="Pfam" id="PF00113">
    <property type="entry name" value="Enolase_C"/>
    <property type="match status" value="1"/>
</dbReference>
<dbReference type="AlphaFoldDB" id="A0AAP0RH65"/>
<dbReference type="GO" id="GO:0000015">
    <property type="term" value="C:phosphopyruvate hydratase complex"/>
    <property type="evidence" value="ECO:0007669"/>
    <property type="project" value="InterPro"/>
</dbReference>
<accession>A0AAP0RH65</accession>
<comment type="caution">
    <text evidence="7">The sequence shown here is derived from an EMBL/GenBank/DDBJ whole genome shotgun (WGS) entry which is preliminary data.</text>
</comment>
<dbReference type="EC" id="4.2.1.11" evidence="3"/>
<dbReference type="GO" id="GO:0004634">
    <property type="term" value="F:phosphopyruvate hydratase activity"/>
    <property type="evidence" value="ECO:0007669"/>
    <property type="project" value="UniProtKB-EC"/>
</dbReference>
<dbReference type="GO" id="GO:0006096">
    <property type="term" value="P:glycolytic process"/>
    <property type="evidence" value="ECO:0007669"/>
    <property type="project" value="UniProtKB-KW"/>
</dbReference>